<dbReference type="Gramene" id="ONI33591">
    <property type="protein sequence ID" value="ONI33591"/>
    <property type="gene ID" value="PRUPE_1G434600"/>
</dbReference>
<accession>A0A251RC53</accession>
<keyword evidence="2" id="KW-1185">Reference proteome</keyword>
<name>A0A251RC53_PRUPE</name>
<proteinExistence type="predicted"/>
<sequence>MFEKYDYGNWLHQIAKKSKCCSDSRNTATDIENILDCTFGRLLMLQLVLMYGNMEIKAGTYSFTLAHEWFMYV</sequence>
<protein>
    <submittedName>
        <fullName evidence="1">Uncharacterized protein</fullName>
    </submittedName>
</protein>
<gene>
    <name evidence="1" type="ORF">PRUPE_1G434600</name>
</gene>
<dbReference type="EMBL" id="CM007651">
    <property type="protein sequence ID" value="ONI33591.1"/>
    <property type="molecule type" value="Genomic_DNA"/>
</dbReference>
<evidence type="ECO:0000313" key="2">
    <source>
        <dbReference type="Proteomes" id="UP000006882"/>
    </source>
</evidence>
<evidence type="ECO:0000313" key="1">
    <source>
        <dbReference type="EMBL" id="ONI33591.1"/>
    </source>
</evidence>
<dbReference type="Proteomes" id="UP000006882">
    <property type="component" value="Chromosome G1"/>
</dbReference>
<dbReference type="AlphaFoldDB" id="A0A251RC53"/>
<organism evidence="1 2">
    <name type="scientific">Prunus persica</name>
    <name type="common">Peach</name>
    <name type="synonym">Amygdalus persica</name>
    <dbReference type="NCBI Taxonomy" id="3760"/>
    <lineage>
        <taxon>Eukaryota</taxon>
        <taxon>Viridiplantae</taxon>
        <taxon>Streptophyta</taxon>
        <taxon>Embryophyta</taxon>
        <taxon>Tracheophyta</taxon>
        <taxon>Spermatophyta</taxon>
        <taxon>Magnoliopsida</taxon>
        <taxon>eudicotyledons</taxon>
        <taxon>Gunneridae</taxon>
        <taxon>Pentapetalae</taxon>
        <taxon>rosids</taxon>
        <taxon>fabids</taxon>
        <taxon>Rosales</taxon>
        <taxon>Rosaceae</taxon>
        <taxon>Amygdaloideae</taxon>
        <taxon>Amygdaleae</taxon>
        <taxon>Prunus</taxon>
    </lineage>
</organism>
<reference evidence="1 2" key="1">
    <citation type="journal article" date="2013" name="Nat. Genet.">
        <title>The high-quality draft genome of peach (Prunus persica) identifies unique patterns of genetic diversity, domestication and genome evolution.</title>
        <authorList>
            <consortium name="International Peach Genome Initiative"/>
            <person name="Verde I."/>
            <person name="Abbott A.G."/>
            <person name="Scalabrin S."/>
            <person name="Jung S."/>
            <person name="Shu S."/>
            <person name="Marroni F."/>
            <person name="Zhebentyayeva T."/>
            <person name="Dettori M.T."/>
            <person name="Grimwood J."/>
            <person name="Cattonaro F."/>
            <person name="Zuccolo A."/>
            <person name="Rossini L."/>
            <person name="Jenkins J."/>
            <person name="Vendramin E."/>
            <person name="Meisel L.A."/>
            <person name="Decroocq V."/>
            <person name="Sosinski B."/>
            <person name="Prochnik S."/>
            <person name="Mitros T."/>
            <person name="Policriti A."/>
            <person name="Cipriani G."/>
            <person name="Dondini L."/>
            <person name="Ficklin S."/>
            <person name="Goodstein D.M."/>
            <person name="Xuan P."/>
            <person name="Del Fabbro C."/>
            <person name="Aramini V."/>
            <person name="Copetti D."/>
            <person name="Gonzalez S."/>
            <person name="Horner D.S."/>
            <person name="Falchi R."/>
            <person name="Lucas S."/>
            <person name="Mica E."/>
            <person name="Maldonado J."/>
            <person name="Lazzari B."/>
            <person name="Bielenberg D."/>
            <person name="Pirona R."/>
            <person name="Miculan M."/>
            <person name="Barakat A."/>
            <person name="Testolin R."/>
            <person name="Stella A."/>
            <person name="Tartarini S."/>
            <person name="Tonutti P."/>
            <person name="Arus P."/>
            <person name="Orellana A."/>
            <person name="Wells C."/>
            <person name="Main D."/>
            <person name="Vizzotto G."/>
            <person name="Silva H."/>
            <person name="Salamini F."/>
            <person name="Schmutz J."/>
            <person name="Morgante M."/>
            <person name="Rokhsar D.S."/>
        </authorList>
    </citation>
    <scope>NUCLEOTIDE SEQUENCE [LARGE SCALE GENOMIC DNA]</scope>
    <source>
        <strain evidence="2">cv. Nemared</strain>
    </source>
</reference>